<organism evidence="2 3">
    <name type="scientific">Favolaschia claudopus</name>
    <dbReference type="NCBI Taxonomy" id="2862362"/>
    <lineage>
        <taxon>Eukaryota</taxon>
        <taxon>Fungi</taxon>
        <taxon>Dikarya</taxon>
        <taxon>Basidiomycota</taxon>
        <taxon>Agaricomycotina</taxon>
        <taxon>Agaricomycetes</taxon>
        <taxon>Agaricomycetidae</taxon>
        <taxon>Agaricales</taxon>
        <taxon>Marasmiineae</taxon>
        <taxon>Mycenaceae</taxon>
        <taxon>Favolaschia</taxon>
    </lineage>
</organism>
<feature type="region of interest" description="Disordered" evidence="1">
    <location>
        <begin position="196"/>
        <end position="234"/>
    </location>
</feature>
<feature type="compositionally biased region" description="Polar residues" evidence="1">
    <location>
        <begin position="222"/>
        <end position="234"/>
    </location>
</feature>
<dbReference type="EMBL" id="JAWWNJ010000169">
    <property type="protein sequence ID" value="KAK6977394.1"/>
    <property type="molecule type" value="Genomic_DNA"/>
</dbReference>
<reference evidence="2 3" key="1">
    <citation type="journal article" date="2024" name="J Genomics">
        <title>Draft genome sequencing and assembly of Favolaschia claudopus CIRM-BRFM 2984 isolated from oak limbs.</title>
        <authorList>
            <person name="Navarro D."/>
            <person name="Drula E."/>
            <person name="Chaduli D."/>
            <person name="Cazenave R."/>
            <person name="Ahrendt S."/>
            <person name="Wang J."/>
            <person name="Lipzen A."/>
            <person name="Daum C."/>
            <person name="Barry K."/>
            <person name="Grigoriev I.V."/>
            <person name="Favel A."/>
            <person name="Rosso M.N."/>
            <person name="Martin F."/>
        </authorList>
    </citation>
    <scope>NUCLEOTIDE SEQUENCE [LARGE SCALE GENOMIC DNA]</scope>
    <source>
        <strain evidence="2 3">CIRM-BRFM 2984</strain>
    </source>
</reference>
<evidence type="ECO:0000313" key="3">
    <source>
        <dbReference type="Proteomes" id="UP001362999"/>
    </source>
</evidence>
<keyword evidence="3" id="KW-1185">Reference proteome</keyword>
<name>A0AAV9ZBB1_9AGAR</name>
<evidence type="ECO:0000256" key="1">
    <source>
        <dbReference type="SAM" id="MobiDB-lite"/>
    </source>
</evidence>
<sequence>MSPPTSAALRRSEYYAEGGPRHGTHAPAWLAAFRTATTTEASPDRRLVLVRQYPPARIQRGYVSLHTSGSFHIRPASLTSVPNPSSSISLSWVHAEAGLPTRIVLTIVMVCAVVLVAAGVDEGDVPLCRCGCAGYILALRVLCRIHPAARTPSPFLRVLSPRRCHRRLTYSPRGSYSFIEAVDAHARAHMFFKPTDLGSPIAQRPRAPDPFPRQTAARQRRASPSNQRQPLPSR</sequence>
<comment type="caution">
    <text evidence="2">The sequence shown here is derived from an EMBL/GenBank/DDBJ whole genome shotgun (WGS) entry which is preliminary data.</text>
</comment>
<evidence type="ECO:0000313" key="2">
    <source>
        <dbReference type="EMBL" id="KAK6977394.1"/>
    </source>
</evidence>
<dbReference type="AlphaFoldDB" id="A0AAV9ZBB1"/>
<dbReference type="Proteomes" id="UP001362999">
    <property type="component" value="Unassembled WGS sequence"/>
</dbReference>
<gene>
    <name evidence="2" type="ORF">R3P38DRAFT_526198</name>
</gene>
<accession>A0AAV9ZBB1</accession>
<proteinExistence type="predicted"/>
<protein>
    <submittedName>
        <fullName evidence="2">Uncharacterized protein</fullName>
    </submittedName>
</protein>